<dbReference type="AlphaFoldDB" id="A0A5J4X4V0"/>
<organism evidence="1 2">
    <name type="scientific">Streblomastix strix</name>
    <dbReference type="NCBI Taxonomy" id="222440"/>
    <lineage>
        <taxon>Eukaryota</taxon>
        <taxon>Metamonada</taxon>
        <taxon>Preaxostyla</taxon>
        <taxon>Oxymonadida</taxon>
        <taxon>Streblomastigidae</taxon>
        <taxon>Streblomastix</taxon>
    </lineage>
</organism>
<reference evidence="1 2" key="1">
    <citation type="submission" date="2019-03" db="EMBL/GenBank/DDBJ databases">
        <title>Single cell metagenomics reveals metabolic interactions within the superorganism composed of flagellate Streblomastix strix and complex community of Bacteroidetes bacteria on its surface.</title>
        <authorList>
            <person name="Treitli S.C."/>
            <person name="Kolisko M."/>
            <person name="Husnik F."/>
            <person name="Keeling P."/>
            <person name="Hampl V."/>
        </authorList>
    </citation>
    <scope>NUCLEOTIDE SEQUENCE [LARGE SCALE GENOMIC DNA]</scope>
    <source>
        <strain evidence="1">ST1C</strain>
    </source>
</reference>
<gene>
    <name evidence="1" type="ORF">EZS28_002210</name>
</gene>
<proteinExistence type="predicted"/>
<dbReference type="EMBL" id="SNRW01000261">
    <property type="protein sequence ID" value="KAA6402264.1"/>
    <property type="molecule type" value="Genomic_DNA"/>
</dbReference>
<protein>
    <submittedName>
        <fullName evidence="1">Uncharacterized protein</fullName>
    </submittedName>
</protein>
<evidence type="ECO:0000313" key="1">
    <source>
        <dbReference type="EMBL" id="KAA6402264.1"/>
    </source>
</evidence>
<dbReference type="Proteomes" id="UP000324800">
    <property type="component" value="Unassembled WGS sequence"/>
</dbReference>
<name>A0A5J4X4V0_9EUKA</name>
<accession>A0A5J4X4V0</accession>
<evidence type="ECO:0000313" key="2">
    <source>
        <dbReference type="Proteomes" id="UP000324800"/>
    </source>
</evidence>
<comment type="caution">
    <text evidence="1">The sequence shown here is derived from an EMBL/GenBank/DDBJ whole genome shotgun (WGS) entry which is preliminary data.</text>
</comment>
<sequence>MRLYEPTGNNFITSIEPLQGADQSYSINIRVATYSMIKQFAQTIVLESVGINWHELFKSIFNFAIKYACESKICQ</sequence>